<keyword evidence="4 7" id="KW-0863">Zinc-finger</keyword>
<dbReference type="EMBL" id="JAUCMV010000002">
    <property type="protein sequence ID" value="KAK0421395.1"/>
    <property type="molecule type" value="Genomic_DNA"/>
</dbReference>
<evidence type="ECO:0000256" key="5">
    <source>
        <dbReference type="ARBA" id="ARBA00022801"/>
    </source>
</evidence>
<comment type="caution">
    <text evidence="11">The sequence shown here is derived from an EMBL/GenBank/DDBJ whole genome shotgun (WGS) entry which is preliminary data.</text>
</comment>
<feature type="compositionally biased region" description="Acidic residues" evidence="8">
    <location>
        <begin position="14"/>
        <end position="35"/>
    </location>
</feature>
<gene>
    <name evidence="11" type="ORF">QR680_015211</name>
</gene>
<dbReference type="Pfam" id="PF00383">
    <property type="entry name" value="dCMP_cyt_deam_1"/>
    <property type="match status" value="1"/>
</dbReference>
<dbReference type="CDD" id="cd01285">
    <property type="entry name" value="nucleoside_deaminase"/>
    <property type="match status" value="1"/>
</dbReference>
<evidence type="ECO:0000259" key="9">
    <source>
        <dbReference type="PROSITE" id="PS50157"/>
    </source>
</evidence>
<dbReference type="GO" id="GO:0000981">
    <property type="term" value="F:DNA-binding transcription factor activity, RNA polymerase II-specific"/>
    <property type="evidence" value="ECO:0007669"/>
    <property type="project" value="TreeGrafter"/>
</dbReference>
<keyword evidence="3" id="KW-0677">Repeat</keyword>
<comment type="similarity">
    <text evidence="1">Belongs to the cytidine and deoxycytidylate deaminase family.</text>
</comment>
<dbReference type="FunFam" id="3.40.140.10:FF:000011">
    <property type="entry name" value="tRNA-specific adenosine deaminase"/>
    <property type="match status" value="1"/>
</dbReference>
<dbReference type="GO" id="GO:0008270">
    <property type="term" value="F:zinc ion binding"/>
    <property type="evidence" value="ECO:0007669"/>
    <property type="project" value="UniProtKB-KW"/>
</dbReference>
<evidence type="ECO:0000256" key="6">
    <source>
        <dbReference type="ARBA" id="ARBA00022833"/>
    </source>
</evidence>
<feature type="region of interest" description="Disordered" evidence="8">
    <location>
        <begin position="1"/>
        <end position="46"/>
    </location>
</feature>
<evidence type="ECO:0000256" key="8">
    <source>
        <dbReference type="SAM" id="MobiDB-lite"/>
    </source>
</evidence>
<accession>A0AA39ID07</accession>
<feature type="domain" description="CMP/dCMP-type deaminase" evidence="10">
    <location>
        <begin position="1779"/>
        <end position="1916"/>
    </location>
</feature>
<evidence type="ECO:0000256" key="7">
    <source>
        <dbReference type="PROSITE-ProRule" id="PRU00042"/>
    </source>
</evidence>
<dbReference type="PROSITE" id="PS51747">
    <property type="entry name" value="CYT_DCMP_DEAMINASES_2"/>
    <property type="match status" value="1"/>
</dbReference>
<dbReference type="GO" id="GO:0005634">
    <property type="term" value="C:nucleus"/>
    <property type="evidence" value="ECO:0007669"/>
    <property type="project" value="TreeGrafter"/>
</dbReference>
<keyword evidence="5" id="KW-0378">Hydrolase</keyword>
<feature type="domain" description="C2H2-type" evidence="9">
    <location>
        <begin position="1148"/>
        <end position="1175"/>
    </location>
</feature>
<dbReference type="PANTHER" id="PTHR24379:SF127">
    <property type="entry name" value="BLOODY FINGERS-RELATED"/>
    <property type="match status" value="1"/>
</dbReference>
<feature type="compositionally biased region" description="Basic and acidic residues" evidence="8">
    <location>
        <begin position="1342"/>
        <end position="1351"/>
    </location>
</feature>
<keyword evidence="6" id="KW-0862">Zinc</keyword>
<dbReference type="GO" id="GO:0016787">
    <property type="term" value="F:hydrolase activity"/>
    <property type="evidence" value="ECO:0007669"/>
    <property type="project" value="UniProtKB-KW"/>
</dbReference>
<dbReference type="SUPFAM" id="SSF53927">
    <property type="entry name" value="Cytidine deaminase-like"/>
    <property type="match status" value="1"/>
</dbReference>
<evidence type="ECO:0000256" key="3">
    <source>
        <dbReference type="ARBA" id="ARBA00022737"/>
    </source>
</evidence>
<proteinExistence type="inferred from homology"/>
<evidence type="ECO:0000259" key="10">
    <source>
        <dbReference type="PROSITE" id="PS51747"/>
    </source>
</evidence>
<dbReference type="PROSITE" id="PS00028">
    <property type="entry name" value="ZINC_FINGER_C2H2_1"/>
    <property type="match status" value="6"/>
</dbReference>
<dbReference type="PROSITE" id="PS50157">
    <property type="entry name" value="ZINC_FINGER_C2H2_2"/>
    <property type="match status" value="2"/>
</dbReference>
<evidence type="ECO:0000256" key="4">
    <source>
        <dbReference type="ARBA" id="ARBA00022771"/>
    </source>
</evidence>
<evidence type="ECO:0000256" key="2">
    <source>
        <dbReference type="ARBA" id="ARBA00022723"/>
    </source>
</evidence>
<sequence>MDSSADEVMRDGSVSEEENEAMEVVEEEAEDEEVNDRESCLSRKRKHSEEPSNGLFKIAENGELQMCLEIDRSSLNFKEDELPTKSTVLDAEEQWPPILDLLIHRAVRVAPLGFQYFIAQCSQDIYENFVGKLQPKFKGHLSKQSSLAILFILYEVWNTLTREEQKEWDKHAVEKIYPDGVPKKVKTFGNAQDVAWLESVSVEQLPCLLCSPGDESRYNYKRLLAHITYSHSFLQMHACQHCGQAYEQEEHLYTESHCRDFRVSATERRPFLAAVCTLVCVECGFQYVMSASADEKKCAEEYLSVLLSHNHAQFTVFRTLSHEPIKVNRAKFTFMSRKGLMPGSCQTCGVQFSTIVEGRKHFEKKHPPEMERLKCSKCPFSTCNKQALRDHVIGSHLTKWNLKEAMEHLTLHPPAHCEEPTQTSPYTAQLREEFAKAEYHGDTNVPVHNNIKVRLSNAVIEATAVGSNRFDTLTLSARKEYRHEVQINVSIESPFRDTMHGTILNNDVYYCYSCSTIFLGENKLEQHQQTCDTKKANRQPLKKEGAIKLLASPLFSANRTLRCPLCPRVRCCSIVSLRRHMINTHDKFAHFNATLLTLDKYVKDWIAGQASGLMHEFASTFHGLLEAVGAVSEDEEPEEKRSRSNRIQVFQSYVGDSVEEDQDVENMPSRLIACDEVGNYCHFCKEAYSTSAALRDHLKRKHAFICPDCKGLFMDEKFYNVHKCDGTTKKILAVNCAVCNHQLKSTEAFYNHILDSHFENVHFCPRTGQLFPRIVDKCIKEDTPNLICSLCALPDFRACELATHMKNHTEKWDRCPLCKILSPDKPCTKEGVDVSTNNLFHHIYQEHCPLNAGGIRSCYFCSRTIPQVIRKSLNMEVSQLIRHLIFECDPCNYCLLCNDAVPLTESIREHRIKKHSNVFQRFKCPVCRTKFRTYAAYRGHKMYDECSQEIANGNCIVEDENFLITGKTKLAKTMRPKPILAAENQSQDIVEPLTEDSDDDDIFVDEEAAAEADIEREVRNVIDGLLDSVCGPVEDIQVVDVRSVESSSVDDDAIEIIDDDLAVVGEGKGLTTQRKEQTIQCPKCSARFQKQFSLDLHMKEHINDCGETIDDVFGVPRNKPVFICRSCCLAYEDQRVYGRHRERHGHVFSCSQCNAINSHRNVIQEHYDMHSAEKGQKRLVFGCSTCSIGFHSNEGFCHHMRNEHEHDLLFFCKNCGFGHTNADRCVEHIYAAKCMHNDSVQSVLGVCMASIFHYQPQNVEDHRTSIEMYPNTAVTPSDCTHRSFSATNECMVSCPECAVLIPYSTYYHMGYVKDAQTLRICPTDNTTPLYYTKTHFVKNPKLRERLARDDSGTSTPRPLPQHRSGLPPVGSASRTTPGMRVITPTTPSSMVNRRIGSASVVLPRNAGTARSSGPPPVIIRHNPHAVVAQQRAQARSLYSINNTRQVINPTRNPVRYHIGSAPSSSGLSPLNARTSGLMTMRRPTTVVRNQAFENIGRSMASENDKTGVEFPVDPSGALRCPYTGCDATFLTRSQGVIHRIRHIQHKYVCMECGRAQITEKDAVIHQFKQHVKRFSSKDVEYRLTCPCCLRVFLSLPQFSQHLCEADHEGLRYEEESCFRKFGSQSLARHHTLVHQLFKRGKGNCTRPQCCALCATIEKYWEHQLTDSFTLNHTHIHGFHQVGLCRCCGAQFPVNDATSFQGHFRSHHCKKIVHIDAYICHCGEQVQSKDLTSHFNEKHYVLGLRFNPVPGNGKLLIETNESFRRCFGHHGRRDSEFHSFVTMDFMDIAIEEACKGVLVGDGGPFGAVVVKDGKIVGRGHNMVLAHNDPTAHAEVTAIRDACKNLGSFQLDGCQLYTSCYPCPMCMGASLWSRVDAIYYAATAEQAADAGFDDKAFHDFLKDPKTCDERKLERFTMESTLKPFTLWKELDKKIPY</sequence>
<dbReference type="Gene3D" id="3.30.160.60">
    <property type="entry name" value="Classic Zinc Finger"/>
    <property type="match status" value="1"/>
</dbReference>
<dbReference type="PANTHER" id="PTHR24379">
    <property type="entry name" value="KRAB AND ZINC FINGER DOMAIN-CONTAINING"/>
    <property type="match status" value="1"/>
</dbReference>
<dbReference type="InterPro" id="IPR016193">
    <property type="entry name" value="Cytidine_deaminase-like"/>
</dbReference>
<reference evidence="11" key="1">
    <citation type="submission" date="2023-06" db="EMBL/GenBank/DDBJ databases">
        <title>Genomic analysis of the entomopathogenic nematode Steinernema hermaphroditum.</title>
        <authorList>
            <person name="Schwarz E.M."/>
            <person name="Heppert J.K."/>
            <person name="Baniya A."/>
            <person name="Schwartz H.T."/>
            <person name="Tan C.-H."/>
            <person name="Antoshechkin I."/>
            <person name="Sternberg P.W."/>
            <person name="Goodrich-Blair H."/>
            <person name="Dillman A.R."/>
        </authorList>
    </citation>
    <scope>NUCLEOTIDE SEQUENCE</scope>
    <source>
        <strain evidence="11">PS9179</strain>
        <tissue evidence="11">Whole animal</tissue>
    </source>
</reference>
<dbReference type="GO" id="GO:0000977">
    <property type="term" value="F:RNA polymerase II transcription regulatory region sequence-specific DNA binding"/>
    <property type="evidence" value="ECO:0007669"/>
    <property type="project" value="TreeGrafter"/>
</dbReference>
<dbReference type="SMART" id="SM00355">
    <property type="entry name" value="ZnF_C2H2"/>
    <property type="match status" value="19"/>
</dbReference>
<feature type="domain" description="C2H2-type" evidence="9">
    <location>
        <begin position="1079"/>
        <end position="1106"/>
    </location>
</feature>
<organism evidence="11 12">
    <name type="scientific">Steinernema hermaphroditum</name>
    <dbReference type="NCBI Taxonomy" id="289476"/>
    <lineage>
        <taxon>Eukaryota</taxon>
        <taxon>Metazoa</taxon>
        <taxon>Ecdysozoa</taxon>
        <taxon>Nematoda</taxon>
        <taxon>Chromadorea</taxon>
        <taxon>Rhabditida</taxon>
        <taxon>Tylenchina</taxon>
        <taxon>Panagrolaimomorpha</taxon>
        <taxon>Strongyloidoidea</taxon>
        <taxon>Steinernematidae</taxon>
        <taxon>Steinernema</taxon>
    </lineage>
</organism>
<name>A0AA39ID07_9BILA</name>
<feature type="region of interest" description="Disordered" evidence="8">
    <location>
        <begin position="1342"/>
        <end position="1390"/>
    </location>
</feature>
<dbReference type="InterPro" id="IPR002125">
    <property type="entry name" value="CMP_dCMP_dom"/>
</dbReference>
<evidence type="ECO:0000313" key="11">
    <source>
        <dbReference type="EMBL" id="KAK0421395.1"/>
    </source>
</evidence>
<dbReference type="Gene3D" id="3.40.140.10">
    <property type="entry name" value="Cytidine Deaminase, domain 2"/>
    <property type="match status" value="1"/>
</dbReference>
<protein>
    <submittedName>
        <fullName evidence="11">Uncharacterized protein</fullName>
    </submittedName>
</protein>
<dbReference type="InterPro" id="IPR013087">
    <property type="entry name" value="Znf_C2H2_type"/>
</dbReference>
<evidence type="ECO:0000313" key="12">
    <source>
        <dbReference type="Proteomes" id="UP001175271"/>
    </source>
</evidence>
<dbReference type="Proteomes" id="UP001175271">
    <property type="component" value="Unassembled WGS sequence"/>
</dbReference>
<evidence type="ECO:0000256" key="1">
    <source>
        <dbReference type="ARBA" id="ARBA00006576"/>
    </source>
</evidence>
<keyword evidence="12" id="KW-1185">Reference proteome</keyword>
<keyword evidence="2" id="KW-0479">Metal-binding</keyword>